<comment type="caution">
    <text evidence="1">The sequence shown here is derived from an EMBL/GenBank/DDBJ whole genome shotgun (WGS) entry which is preliminary data.</text>
</comment>
<organism evidence="1 2">
    <name type="scientific">Bacillus mycoides</name>
    <dbReference type="NCBI Taxonomy" id="1405"/>
    <lineage>
        <taxon>Bacteria</taxon>
        <taxon>Bacillati</taxon>
        <taxon>Bacillota</taxon>
        <taxon>Bacilli</taxon>
        <taxon>Bacillales</taxon>
        <taxon>Bacillaceae</taxon>
        <taxon>Bacillus</taxon>
        <taxon>Bacillus cereus group</taxon>
    </lineage>
</organism>
<dbReference type="AlphaFoldDB" id="A0A1D3MP06"/>
<accession>A0A1D3MP06</accession>
<sequence>MLKKLLEKGVTLGLFELKPLKDLDGSCASSANLEVIDYDLVKEKVYEIMNSNGMGIKFQIPKSCDALKILPNEDRLDFIEIKGIKTFCEKLVEREGCNAQREMDKQVKKFSLSTKIEDSLDLFKSLLKMDRFEITNAEKEAILGEIHKNYLVVIDEEVEQDYAMRLAAGLEFLSTTSNYKSEMVIKLQDTIDGINIAKISKPILLCHSQVDAYYESVLGVAN</sequence>
<evidence type="ECO:0000313" key="2">
    <source>
        <dbReference type="Proteomes" id="UP000175835"/>
    </source>
</evidence>
<name>A0A1D3MP06_BACMY</name>
<gene>
    <name evidence="1" type="ORF">BWGOE11_33940</name>
</gene>
<proteinExistence type="predicted"/>
<dbReference type="RefSeq" id="WP_070146760.1">
    <property type="nucleotide sequence ID" value="NZ_FMJF01000029.1"/>
</dbReference>
<evidence type="ECO:0000313" key="1">
    <source>
        <dbReference type="EMBL" id="OFD90591.1"/>
    </source>
</evidence>
<dbReference type="Proteomes" id="UP000175835">
    <property type="component" value="Unassembled WGS sequence"/>
</dbReference>
<reference evidence="1 2" key="1">
    <citation type="submission" date="2016-05" db="EMBL/GenBank/DDBJ databases">
        <title>Bacillus thuringiensis and Bacillus weihenstephanensis as novel biocontrol agents of wilt causing Verticillium species.</title>
        <authorList>
            <person name="Hollensteiner J."/>
            <person name="Wemheuer F."/>
            <person name="Harting R."/>
            <person name="Kolarzyk A."/>
            <person name="Diaz-Valerio S."/>
            <person name="Poehlein A."/>
            <person name="Brzuszkiewicz E."/>
            <person name="Nesemann K."/>
            <person name="Braus-Stromeyer S."/>
            <person name="Braus G."/>
            <person name="Daniel R."/>
            <person name="Liesegang H."/>
        </authorList>
    </citation>
    <scope>NUCLEOTIDE SEQUENCE [LARGE SCALE GENOMIC DNA]</scope>
    <source>
        <strain evidence="1 2">GOE11</strain>
    </source>
</reference>
<dbReference type="EMBL" id="LXLX01000041">
    <property type="protein sequence ID" value="OFD90591.1"/>
    <property type="molecule type" value="Genomic_DNA"/>
</dbReference>
<protein>
    <submittedName>
        <fullName evidence="1">Uncharacterized protein</fullName>
    </submittedName>
</protein>